<dbReference type="AlphaFoldDB" id="A0A840QUH5"/>
<dbReference type="PRINTS" id="PR00300">
    <property type="entry name" value="CLPPROTEASEA"/>
</dbReference>
<dbReference type="Pfam" id="PF17871">
    <property type="entry name" value="AAA_lid_9"/>
    <property type="match status" value="1"/>
</dbReference>
<dbReference type="InterPro" id="IPR041546">
    <property type="entry name" value="ClpA/ClpB_AAA_lid"/>
</dbReference>
<keyword evidence="2 6" id="KW-0547">Nucleotide-binding</keyword>
<dbReference type="FunFam" id="1.10.1780.10:FF:000001">
    <property type="entry name" value="ATP-dependent Clp protease ATP-binding subunit"/>
    <property type="match status" value="1"/>
</dbReference>
<evidence type="ECO:0000256" key="5">
    <source>
        <dbReference type="PROSITE-ProRule" id="PRU01251"/>
    </source>
</evidence>
<dbReference type="GO" id="GO:0008233">
    <property type="term" value="F:peptidase activity"/>
    <property type="evidence" value="ECO:0007669"/>
    <property type="project" value="UniProtKB-KW"/>
</dbReference>
<dbReference type="InterPro" id="IPR019489">
    <property type="entry name" value="Clp_ATPase_C"/>
</dbReference>
<dbReference type="GO" id="GO:0034605">
    <property type="term" value="P:cellular response to heat"/>
    <property type="evidence" value="ECO:0007669"/>
    <property type="project" value="TreeGrafter"/>
</dbReference>
<dbReference type="Gene3D" id="1.10.8.60">
    <property type="match status" value="2"/>
</dbReference>
<dbReference type="InterPro" id="IPR018368">
    <property type="entry name" value="ClpA/B_CS1"/>
</dbReference>
<evidence type="ECO:0000256" key="6">
    <source>
        <dbReference type="RuleBase" id="RU004432"/>
    </source>
</evidence>
<keyword evidence="11" id="KW-1185">Reference proteome</keyword>
<dbReference type="InterPro" id="IPR001943">
    <property type="entry name" value="UVR_dom"/>
</dbReference>
<dbReference type="SMART" id="SM01086">
    <property type="entry name" value="ClpB_D2-small"/>
    <property type="match status" value="1"/>
</dbReference>
<dbReference type="Proteomes" id="UP000551878">
    <property type="component" value="Unassembled WGS sequence"/>
</dbReference>
<evidence type="ECO:0000256" key="2">
    <source>
        <dbReference type="ARBA" id="ARBA00022741"/>
    </source>
</evidence>
<dbReference type="PROSITE" id="PS50151">
    <property type="entry name" value="UVR"/>
    <property type="match status" value="1"/>
</dbReference>
<dbReference type="FunFam" id="1.10.8.60:FF:000017">
    <property type="entry name" value="ATP-dependent chaperone ClpB"/>
    <property type="match status" value="1"/>
</dbReference>
<proteinExistence type="inferred from homology"/>
<feature type="domain" description="UVR" evidence="8">
    <location>
        <begin position="420"/>
        <end position="455"/>
    </location>
</feature>
<dbReference type="GO" id="GO:0005524">
    <property type="term" value="F:ATP binding"/>
    <property type="evidence" value="ECO:0007669"/>
    <property type="project" value="UniProtKB-KW"/>
</dbReference>
<dbReference type="SMART" id="SM00382">
    <property type="entry name" value="AAA"/>
    <property type="match status" value="2"/>
</dbReference>
<dbReference type="InterPro" id="IPR036628">
    <property type="entry name" value="Clp_N_dom_sf"/>
</dbReference>
<evidence type="ECO:0000256" key="3">
    <source>
        <dbReference type="ARBA" id="ARBA00022840"/>
    </source>
</evidence>
<dbReference type="SUPFAM" id="SSF52540">
    <property type="entry name" value="P-loop containing nucleoside triphosphate hydrolases"/>
    <property type="match status" value="2"/>
</dbReference>
<dbReference type="GO" id="GO:0005737">
    <property type="term" value="C:cytoplasm"/>
    <property type="evidence" value="ECO:0007669"/>
    <property type="project" value="TreeGrafter"/>
</dbReference>
<dbReference type="CDD" id="cd19499">
    <property type="entry name" value="RecA-like_ClpB_Hsp104-like"/>
    <property type="match status" value="1"/>
</dbReference>
<evidence type="ECO:0000313" key="10">
    <source>
        <dbReference type="EMBL" id="MBB5175014.1"/>
    </source>
</evidence>
<protein>
    <submittedName>
        <fullName evidence="10">ATP-dependent Clp protease ATP-binding subunit ClpC</fullName>
    </submittedName>
</protein>
<keyword evidence="10" id="KW-0378">Hydrolase</keyword>
<dbReference type="PANTHER" id="PTHR11638:SF18">
    <property type="entry name" value="HEAT SHOCK PROTEIN 104"/>
    <property type="match status" value="1"/>
</dbReference>
<organism evidence="10 11">
    <name type="scientific">Texcoconibacillus texcoconensis</name>
    <dbReference type="NCBI Taxonomy" id="1095777"/>
    <lineage>
        <taxon>Bacteria</taxon>
        <taxon>Bacillati</taxon>
        <taxon>Bacillota</taxon>
        <taxon>Bacilli</taxon>
        <taxon>Bacillales</taxon>
        <taxon>Bacillaceae</taxon>
        <taxon>Texcoconibacillus</taxon>
    </lineage>
</organism>
<dbReference type="GO" id="GO:0006508">
    <property type="term" value="P:proteolysis"/>
    <property type="evidence" value="ECO:0007669"/>
    <property type="project" value="UniProtKB-KW"/>
</dbReference>
<accession>A0A840QUH5</accession>
<dbReference type="Gene3D" id="1.10.1780.10">
    <property type="entry name" value="Clp, N-terminal domain"/>
    <property type="match status" value="1"/>
</dbReference>
<dbReference type="InterPro" id="IPR001270">
    <property type="entry name" value="ClpA/B"/>
</dbReference>
<dbReference type="PROSITE" id="PS00871">
    <property type="entry name" value="CLPAB_2"/>
    <property type="match status" value="1"/>
</dbReference>
<feature type="domain" description="Clp R" evidence="9">
    <location>
        <begin position="3"/>
        <end position="144"/>
    </location>
</feature>
<dbReference type="InterPro" id="IPR050130">
    <property type="entry name" value="ClpA_ClpB"/>
</dbReference>
<keyword evidence="10" id="KW-0645">Protease</keyword>
<dbReference type="InterPro" id="IPR004176">
    <property type="entry name" value="Clp_R_N"/>
</dbReference>
<dbReference type="EMBL" id="JACHHB010000019">
    <property type="protein sequence ID" value="MBB5175014.1"/>
    <property type="molecule type" value="Genomic_DNA"/>
</dbReference>
<dbReference type="FunFam" id="3.40.50.300:FF:000010">
    <property type="entry name" value="Chaperone clpB 1, putative"/>
    <property type="match status" value="1"/>
</dbReference>
<comment type="caution">
    <text evidence="10">The sequence shown here is derived from an EMBL/GenBank/DDBJ whole genome shotgun (WGS) entry which is preliminary data.</text>
</comment>
<evidence type="ECO:0000259" key="9">
    <source>
        <dbReference type="PROSITE" id="PS51903"/>
    </source>
</evidence>
<gene>
    <name evidence="10" type="ORF">HNQ41_003239</name>
</gene>
<dbReference type="SUPFAM" id="SSF81923">
    <property type="entry name" value="Double Clp-N motif"/>
    <property type="match status" value="1"/>
</dbReference>
<dbReference type="Pfam" id="PF07724">
    <property type="entry name" value="AAA_2"/>
    <property type="match status" value="1"/>
</dbReference>
<dbReference type="Gene3D" id="3.40.50.300">
    <property type="entry name" value="P-loop containing nucleotide triphosphate hydrolases"/>
    <property type="match status" value="2"/>
</dbReference>
<dbReference type="InterPro" id="IPR003593">
    <property type="entry name" value="AAA+_ATPase"/>
</dbReference>
<evidence type="ECO:0000313" key="11">
    <source>
        <dbReference type="Proteomes" id="UP000551878"/>
    </source>
</evidence>
<dbReference type="PROSITE" id="PS51903">
    <property type="entry name" value="CLP_R"/>
    <property type="match status" value="1"/>
</dbReference>
<name>A0A840QUH5_9BACI</name>
<dbReference type="Pfam" id="PF00004">
    <property type="entry name" value="AAA"/>
    <property type="match status" value="1"/>
</dbReference>
<keyword evidence="3 6" id="KW-0067">ATP-binding</keyword>
<evidence type="ECO:0000256" key="4">
    <source>
        <dbReference type="ARBA" id="ARBA00023186"/>
    </source>
</evidence>
<dbReference type="PANTHER" id="PTHR11638">
    <property type="entry name" value="ATP-DEPENDENT CLP PROTEASE"/>
    <property type="match status" value="1"/>
</dbReference>
<keyword evidence="4 6" id="KW-0143">Chaperone</keyword>
<dbReference type="RefSeq" id="WP_221301974.1">
    <property type="nucleotide sequence ID" value="NZ_JACHHB010000019.1"/>
</dbReference>
<dbReference type="InterPro" id="IPR027417">
    <property type="entry name" value="P-loop_NTPase"/>
</dbReference>
<evidence type="ECO:0000256" key="7">
    <source>
        <dbReference type="SAM" id="Coils"/>
    </source>
</evidence>
<keyword evidence="1 5" id="KW-0677">Repeat</keyword>
<reference evidence="10 11" key="1">
    <citation type="submission" date="2020-08" db="EMBL/GenBank/DDBJ databases">
        <title>Genomic Encyclopedia of Type Strains, Phase IV (KMG-IV): sequencing the most valuable type-strain genomes for metagenomic binning, comparative biology and taxonomic classification.</title>
        <authorList>
            <person name="Goeker M."/>
        </authorList>
    </citation>
    <scope>NUCLEOTIDE SEQUENCE [LARGE SCALE GENOMIC DNA]</scope>
    <source>
        <strain evidence="10 11">DSM 24696</strain>
    </source>
</reference>
<comment type="similarity">
    <text evidence="6">Belongs to the ClpA/ClpB family.</text>
</comment>
<dbReference type="CDD" id="cd00009">
    <property type="entry name" value="AAA"/>
    <property type="match status" value="1"/>
</dbReference>
<dbReference type="FunFam" id="3.40.50.300:FF:000025">
    <property type="entry name" value="ATP-dependent Clp protease subunit"/>
    <property type="match status" value="1"/>
</dbReference>
<feature type="coiled-coil region" evidence="7">
    <location>
        <begin position="416"/>
        <end position="473"/>
    </location>
</feature>
<dbReference type="Pfam" id="PF10431">
    <property type="entry name" value="ClpB_D2-small"/>
    <property type="match status" value="1"/>
</dbReference>
<keyword evidence="7" id="KW-0175">Coiled coil</keyword>
<sequence length="817" mass="90835">MMFGRFTERAQKVLALAQEEAMRLGHNNIGTEHVLLGLVNEGEGIAAKALSALGLESDKIQSEVESLIGSSEAQVEQIHYTPRAKKVIELSMDEARKLGHSYVGTEHVLLGLIREGEGVAARVLNNLGVSLNKARQQVLQLLGSSESANSNGQQVGSGANASTPTLDSLARDLTAIAKEEAIDPVIGRSKEIERVIQVLSRRTKNNPVLIGEPGVGKTAIAEGLAQQIVNNEVPEILRNKRVMTLDMGTVVAGTKYRGEFEDRLKKVMEEIRQAGNVILFIDELHTLIGAGGAEGAIDASNILKPSLARGELQCIGATTLDEYRKYIEKDAALERRFQPIQVDEPTIDESIQILSGLRDRYEAHHRVTITDDAIEEAVKLSDRYISDRFLPDKAIDLIDEAGSKVRLRSYTAPPNLKELEHKLEETRKEKDAAVQSQEFEKAASLRDSEQRLREELEAMKEEWKEKQGQENTEVLIDDIAQVVSSWTGIPVSKLEEAETERLLRMEETLHERIIGQEEAVKSIATAVRRARAGLKDPKRPIGSFIFLGPTGVGKTELARAVAESLFGDEDSIIRMDMSEFMEKHSTARLVGSPPGYVGHEEGGQLTEKVRQKPYSVILLDEIEKAHPEVFNMLLQVLEDGFLTDSKGRRVDFRNTAIIMTSNVGASTLKQSKSLGFTAQRDGYSYGDMKSKVMGDLKKSFRPEFLNRIDELIVFHALEKEHIQEIVGLMAGQLRKRLEEQGIDFELSDEAKRKIADEGYDPDYGARPLRRALQKHVEDRLSEELLTGNINKGQKVRIGVKDDEFIVESVTNKETVTK</sequence>
<evidence type="ECO:0000256" key="1">
    <source>
        <dbReference type="ARBA" id="ARBA00022737"/>
    </source>
</evidence>
<dbReference type="Gene3D" id="4.10.860.10">
    <property type="entry name" value="UVR domain"/>
    <property type="match status" value="1"/>
</dbReference>
<dbReference type="GO" id="GO:0016887">
    <property type="term" value="F:ATP hydrolysis activity"/>
    <property type="evidence" value="ECO:0007669"/>
    <property type="project" value="InterPro"/>
</dbReference>
<evidence type="ECO:0000259" key="8">
    <source>
        <dbReference type="PROSITE" id="PS50151"/>
    </source>
</evidence>
<dbReference type="PROSITE" id="PS00870">
    <property type="entry name" value="CLPAB_1"/>
    <property type="match status" value="1"/>
</dbReference>
<dbReference type="InterPro" id="IPR003959">
    <property type="entry name" value="ATPase_AAA_core"/>
</dbReference>
<dbReference type="Pfam" id="PF02861">
    <property type="entry name" value="Clp_N"/>
    <property type="match status" value="1"/>
</dbReference>
<dbReference type="InterPro" id="IPR028299">
    <property type="entry name" value="ClpA/B_CS2"/>
</dbReference>